<dbReference type="GO" id="GO:0006355">
    <property type="term" value="P:regulation of DNA-templated transcription"/>
    <property type="evidence" value="ECO:0007669"/>
    <property type="project" value="InterPro"/>
</dbReference>
<dbReference type="Gene3D" id="3.40.50.2300">
    <property type="match status" value="1"/>
</dbReference>
<accession>C1ABD4</accession>
<protein>
    <submittedName>
        <fullName evidence="9">Putative NtrC family two-component response regulator</fullName>
    </submittedName>
</protein>
<keyword evidence="7" id="KW-0175">Coiled coil</keyword>
<dbReference type="SUPFAM" id="SSF52540">
    <property type="entry name" value="P-loop containing nucleoside triphosphate hydrolases"/>
    <property type="match status" value="1"/>
</dbReference>
<dbReference type="AlphaFoldDB" id="C1ABD4"/>
<dbReference type="PROSITE" id="PS50045">
    <property type="entry name" value="SIGMA54_INTERACT_4"/>
    <property type="match status" value="1"/>
</dbReference>
<dbReference type="InterPro" id="IPR025944">
    <property type="entry name" value="Sigma_54_int_dom_CS"/>
</dbReference>
<dbReference type="CDD" id="cd00009">
    <property type="entry name" value="AAA"/>
    <property type="match status" value="1"/>
</dbReference>
<dbReference type="eggNOG" id="COG2204">
    <property type="taxonomic scope" value="Bacteria"/>
</dbReference>
<dbReference type="KEGG" id="gau:GAU_2498"/>
<keyword evidence="10" id="KW-1185">Reference proteome</keyword>
<dbReference type="STRING" id="379066.GAU_2498"/>
<dbReference type="PANTHER" id="PTHR32071">
    <property type="entry name" value="TRANSCRIPTIONAL REGULATORY PROTEIN"/>
    <property type="match status" value="1"/>
</dbReference>
<proteinExistence type="predicted"/>
<dbReference type="PROSITE" id="PS00676">
    <property type="entry name" value="SIGMA54_INTERACT_2"/>
    <property type="match status" value="1"/>
</dbReference>
<evidence type="ECO:0000256" key="1">
    <source>
        <dbReference type="ARBA" id="ARBA00022741"/>
    </source>
</evidence>
<dbReference type="Pfam" id="PF02954">
    <property type="entry name" value="HTH_8"/>
    <property type="match status" value="1"/>
</dbReference>
<dbReference type="FunFam" id="1.10.8.60:FF:000014">
    <property type="entry name" value="DNA-binding transcriptional regulator NtrC"/>
    <property type="match status" value="1"/>
</dbReference>
<dbReference type="PRINTS" id="PR01590">
    <property type="entry name" value="HTHFIS"/>
</dbReference>
<dbReference type="InterPro" id="IPR002197">
    <property type="entry name" value="HTH_Fis"/>
</dbReference>
<dbReference type="PROSITE" id="PS00688">
    <property type="entry name" value="SIGMA54_INTERACT_3"/>
    <property type="match status" value="1"/>
</dbReference>
<dbReference type="Gene3D" id="1.10.8.60">
    <property type="match status" value="1"/>
</dbReference>
<dbReference type="GO" id="GO:0005524">
    <property type="term" value="F:ATP binding"/>
    <property type="evidence" value="ECO:0007669"/>
    <property type="project" value="UniProtKB-KW"/>
</dbReference>
<evidence type="ECO:0000259" key="8">
    <source>
        <dbReference type="PROSITE" id="PS50045"/>
    </source>
</evidence>
<dbReference type="InterPro" id="IPR002078">
    <property type="entry name" value="Sigma_54_int"/>
</dbReference>
<dbReference type="SMART" id="SM00382">
    <property type="entry name" value="AAA"/>
    <property type="match status" value="1"/>
</dbReference>
<keyword evidence="6" id="KW-0804">Transcription</keyword>
<keyword evidence="4" id="KW-0238">DNA-binding</keyword>
<organism evidence="9 10">
    <name type="scientific">Gemmatimonas aurantiaca (strain DSM 14586 / JCM 11422 / NBRC 100505 / T-27)</name>
    <dbReference type="NCBI Taxonomy" id="379066"/>
    <lineage>
        <taxon>Bacteria</taxon>
        <taxon>Pseudomonadati</taxon>
        <taxon>Gemmatimonadota</taxon>
        <taxon>Gemmatimonadia</taxon>
        <taxon>Gemmatimonadales</taxon>
        <taxon>Gemmatimonadaceae</taxon>
        <taxon>Gemmatimonas</taxon>
    </lineage>
</organism>
<keyword evidence="5" id="KW-0010">Activator</keyword>
<evidence type="ECO:0000256" key="3">
    <source>
        <dbReference type="ARBA" id="ARBA00023015"/>
    </source>
</evidence>
<sequence length="553" mass="60706">MDDVGRSVVAILLTDVEPAVRLNAALEAEGIETVTISPMDDVRGEMRRARPTVVVLTGALLDGANIALVRQLLWDNVPVLGFTDVSDPTLRDRLREIGYAETWSKPVRIDEVVDAVRRRLERQRLAELTGLVGESAGIREVLVKVEQIAPVSSTLLIEGESGTGKELVARAIHRLSPRRGKPFIAVNVGALPETLLESELFGHEKGSFTGAAERRLGRFELADTGTLFLDEIGEIPQSTQVKLLRVLEEREVTRVGGSQSIPIDVRVVAATNRPLREHVEEGGFRADLFYRLNVLSVYLPPLRERRDDIPLLVRRFVSEFSALHDREFQGISADALALLVEYAWPGNVRELRNLVESMVVLAHGREIVADDIPRSIREGGGRRLLPVHVGPVLQGAERAQGRELEFIVRSLVELKLQVEELRRRMDVETRVVQMAPGSPVMPAGWVGEVRPSAPLNGGLPYDGLSAGGAGYPGMGRGIEPREQGAPPPVITLDASMTMADIERVAILAALRDSAGNRRKAAERLGIGERTLYRKLREYEGAEEGEADSALDET</sequence>
<evidence type="ECO:0000256" key="2">
    <source>
        <dbReference type="ARBA" id="ARBA00022840"/>
    </source>
</evidence>
<evidence type="ECO:0000313" key="9">
    <source>
        <dbReference type="EMBL" id="BAH39540.1"/>
    </source>
</evidence>
<dbReference type="InterPro" id="IPR025662">
    <property type="entry name" value="Sigma_54_int_dom_ATP-bd_1"/>
</dbReference>
<keyword evidence="1" id="KW-0547">Nucleotide-binding</keyword>
<evidence type="ECO:0000256" key="4">
    <source>
        <dbReference type="ARBA" id="ARBA00023125"/>
    </source>
</evidence>
<evidence type="ECO:0000256" key="6">
    <source>
        <dbReference type="ARBA" id="ARBA00023163"/>
    </source>
</evidence>
<dbReference type="Pfam" id="PF00158">
    <property type="entry name" value="Sigma54_activat"/>
    <property type="match status" value="1"/>
</dbReference>
<dbReference type="PROSITE" id="PS00675">
    <property type="entry name" value="SIGMA54_INTERACT_1"/>
    <property type="match status" value="1"/>
</dbReference>
<dbReference type="InterPro" id="IPR009057">
    <property type="entry name" value="Homeodomain-like_sf"/>
</dbReference>
<dbReference type="Gene3D" id="1.10.10.60">
    <property type="entry name" value="Homeodomain-like"/>
    <property type="match status" value="1"/>
</dbReference>
<evidence type="ECO:0000313" key="10">
    <source>
        <dbReference type="Proteomes" id="UP000002209"/>
    </source>
</evidence>
<dbReference type="SUPFAM" id="SSF46689">
    <property type="entry name" value="Homeodomain-like"/>
    <property type="match status" value="1"/>
</dbReference>
<dbReference type="InterPro" id="IPR003593">
    <property type="entry name" value="AAA+_ATPase"/>
</dbReference>
<dbReference type="SUPFAM" id="SSF52172">
    <property type="entry name" value="CheY-like"/>
    <property type="match status" value="1"/>
</dbReference>
<dbReference type="Proteomes" id="UP000002209">
    <property type="component" value="Chromosome"/>
</dbReference>
<dbReference type="PANTHER" id="PTHR32071:SF122">
    <property type="entry name" value="SIGMA FACTOR"/>
    <property type="match status" value="1"/>
</dbReference>
<gene>
    <name evidence="9" type="ordered locus">GAU_2498</name>
</gene>
<dbReference type="Gene3D" id="3.40.50.300">
    <property type="entry name" value="P-loop containing nucleotide triphosphate hydrolases"/>
    <property type="match status" value="1"/>
</dbReference>
<evidence type="ECO:0000256" key="7">
    <source>
        <dbReference type="SAM" id="Coils"/>
    </source>
</evidence>
<keyword evidence="2" id="KW-0067">ATP-binding</keyword>
<evidence type="ECO:0000256" key="5">
    <source>
        <dbReference type="ARBA" id="ARBA00023159"/>
    </source>
</evidence>
<dbReference type="Pfam" id="PF25601">
    <property type="entry name" value="AAA_lid_14"/>
    <property type="match status" value="1"/>
</dbReference>
<dbReference type="GO" id="GO:0043565">
    <property type="term" value="F:sequence-specific DNA binding"/>
    <property type="evidence" value="ECO:0007669"/>
    <property type="project" value="InterPro"/>
</dbReference>
<feature type="coiled-coil region" evidence="7">
    <location>
        <begin position="404"/>
        <end position="431"/>
    </location>
</feature>
<dbReference type="InterPro" id="IPR027417">
    <property type="entry name" value="P-loop_NTPase"/>
</dbReference>
<dbReference type="InterPro" id="IPR025943">
    <property type="entry name" value="Sigma_54_int_dom_ATP-bd_2"/>
</dbReference>
<keyword evidence="3" id="KW-0805">Transcription regulation</keyword>
<dbReference type="FunFam" id="3.40.50.300:FF:000006">
    <property type="entry name" value="DNA-binding transcriptional regulator NtrC"/>
    <property type="match status" value="1"/>
</dbReference>
<dbReference type="EMBL" id="AP009153">
    <property type="protein sequence ID" value="BAH39540.1"/>
    <property type="molecule type" value="Genomic_DNA"/>
</dbReference>
<dbReference type="InterPro" id="IPR011006">
    <property type="entry name" value="CheY-like_superfamily"/>
</dbReference>
<name>C1ABD4_GEMAT</name>
<reference evidence="10" key="1">
    <citation type="submission" date="2006-03" db="EMBL/GenBank/DDBJ databases">
        <title>Complete genome sequence of Gemmatimonas aurantiaca T-27 that represents a novel phylum Gemmatimonadetes.</title>
        <authorList>
            <person name="Takasaki K."/>
            <person name="Ichikawa N."/>
            <person name="Miura H."/>
            <person name="Matsushita S."/>
            <person name="Watanabe Y."/>
            <person name="Oguchi A."/>
            <person name="Ankai A."/>
            <person name="Yashiro I."/>
            <person name="Takahashi M."/>
            <person name="Terui Y."/>
            <person name="Fukui S."/>
            <person name="Yokoyama H."/>
            <person name="Tanikawa S."/>
            <person name="Hanada S."/>
            <person name="Kamagata Y."/>
            <person name="Fujita N."/>
        </authorList>
    </citation>
    <scope>NUCLEOTIDE SEQUENCE [LARGE SCALE GENOMIC DNA]</scope>
    <source>
        <strain evidence="10">T-27 / DSM 14586 / JCM 11422 / NBRC 100505</strain>
    </source>
</reference>
<dbReference type="InterPro" id="IPR058031">
    <property type="entry name" value="AAA_lid_NorR"/>
</dbReference>
<dbReference type="HOGENOM" id="CLU_000445_0_6_0"/>
<feature type="domain" description="Sigma-54 factor interaction" evidence="8">
    <location>
        <begin position="131"/>
        <end position="360"/>
    </location>
</feature>